<dbReference type="PRINTS" id="PR00081">
    <property type="entry name" value="GDHRDH"/>
</dbReference>
<dbReference type="Pfam" id="PF00106">
    <property type="entry name" value="adh_short"/>
    <property type="match status" value="1"/>
</dbReference>
<dbReference type="GO" id="GO:0016616">
    <property type="term" value="F:oxidoreductase activity, acting on the CH-OH group of donors, NAD or NADP as acceptor"/>
    <property type="evidence" value="ECO:0007669"/>
    <property type="project" value="TreeGrafter"/>
</dbReference>
<protein>
    <submittedName>
        <fullName evidence="3">Oxidoreductase</fullName>
    </submittedName>
</protein>
<evidence type="ECO:0000313" key="3">
    <source>
        <dbReference type="EMBL" id="PZO39562.1"/>
    </source>
</evidence>
<dbReference type="InterPro" id="IPR053241">
    <property type="entry name" value="NADPH_pterin_aldehyde_rdct"/>
</dbReference>
<evidence type="ECO:0000256" key="1">
    <source>
        <dbReference type="ARBA" id="ARBA00006484"/>
    </source>
</evidence>
<dbReference type="EMBL" id="QBMN01000086">
    <property type="protein sequence ID" value="PZO39562.1"/>
    <property type="molecule type" value="Genomic_DNA"/>
</dbReference>
<name>A0A2W4W518_9CYAN</name>
<dbReference type="PRINTS" id="PR00080">
    <property type="entry name" value="SDRFAMILY"/>
</dbReference>
<dbReference type="PANTHER" id="PTHR45267:SF2">
    <property type="entry name" value="NADPH-DEPENDENT PTERIN ALDEHYDE REDUCTASE"/>
    <property type="match status" value="1"/>
</dbReference>
<organism evidence="3 4">
    <name type="scientific">Shackletoniella antarctica</name>
    <dbReference type="NCBI Taxonomy" id="268115"/>
    <lineage>
        <taxon>Bacteria</taxon>
        <taxon>Bacillati</taxon>
        <taxon>Cyanobacteriota</taxon>
        <taxon>Cyanophyceae</taxon>
        <taxon>Oculatellales</taxon>
        <taxon>Oculatellaceae</taxon>
        <taxon>Shackletoniella</taxon>
    </lineage>
</organism>
<dbReference type="InterPro" id="IPR036291">
    <property type="entry name" value="NAD(P)-bd_dom_sf"/>
</dbReference>
<dbReference type="Proteomes" id="UP000249081">
    <property type="component" value="Unassembled WGS sequence"/>
</dbReference>
<dbReference type="GO" id="GO:0005829">
    <property type="term" value="C:cytosol"/>
    <property type="evidence" value="ECO:0007669"/>
    <property type="project" value="TreeGrafter"/>
</dbReference>
<gene>
    <name evidence="3" type="ORF">DCF17_13095</name>
</gene>
<proteinExistence type="inferred from homology"/>
<evidence type="ECO:0000256" key="2">
    <source>
        <dbReference type="RuleBase" id="RU000363"/>
    </source>
</evidence>
<accession>A0A2W4W518</accession>
<dbReference type="InterPro" id="IPR002347">
    <property type="entry name" value="SDR_fam"/>
</dbReference>
<dbReference type="Gene3D" id="3.40.50.720">
    <property type="entry name" value="NAD(P)-binding Rossmann-like Domain"/>
    <property type="match status" value="1"/>
</dbReference>
<dbReference type="PROSITE" id="PS00061">
    <property type="entry name" value="ADH_SHORT"/>
    <property type="match status" value="1"/>
</dbReference>
<reference evidence="4" key="1">
    <citation type="submission" date="2018-04" db="EMBL/GenBank/DDBJ databases">
        <authorList>
            <person name="Cornet L."/>
        </authorList>
    </citation>
    <scope>NUCLEOTIDE SEQUENCE [LARGE SCALE GENOMIC DNA]</scope>
</reference>
<dbReference type="InterPro" id="IPR020904">
    <property type="entry name" value="Sc_DH/Rdtase_CS"/>
</dbReference>
<dbReference type="CDD" id="cd05233">
    <property type="entry name" value="SDR_c"/>
    <property type="match status" value="1"/>
</dbReference>
<evidence type="ECO:0000313" key="4">
    <source>
        <dbReference type="Proteomes" id="UP000249081"/>
    </source>
</evidence>
<reference evidence="3 4" key="2">
    <citation type="submission" date="2018-06" db="EMBL/GenBank/DDBJ databases">
        <title>Metagenomic assembly of (sub)arctic Cyanobacteria and their associated microbiome from non-axenic cultures.</title>
        <authorList>
            <person name="Baurain D."/>
        </authorList>
    </citation>
    <scope>NUCLEOTIDE SEQUENCE [LARGE SCALE GENOMIC DNA]</scope>
    <source>
        <strain evidence="3">ULC041bin1</strain>
    </source>
</reference>
<dbReference type="SUPFAM" id="SSF51735">
    <property type="entry name" value="NAD(P)-binding Rossmann-fold domains"/>
    <property type="match status" value="1"/>
</dbReference>
<comment type="similarity">
    <text evidence="1 2">Belongs to the short-chain dehydrogenases/reductases (SDR) family.</text>
</comment>
<comment type="caution">
    <text evidence="3">The sequence shown here is derived from an EMBL/GenBank/DDBJ whole genome shotgun (WGS) entry which is preliminary data.</text>
</comment>
<dbReference type="AlphaFoldDB" id="A0A2W4W518"/>
<dbReference type="PANTHER" id="PTHR45267">
    <property type="match status" value="1"/>
</dbReference>
<sequence>MGQHIVLTGVSRGLGRAMVEGFIAAGHTVSGCARGAEAIAALADQYPTPHQFTAVDISDDAAVAAWAKGAIAANGLPELVINNAGLVNHPAPLWTVPAAEFDAVIAVNLNGTVNVIRHFAPPMVAQKSGIFINFSSGWGRSTSPEFAPYCATKWGVEGLTQAFSQELPAGMAAVALNPGIIHTEMLETCYGDDAAAYTPIAAWVKAAVPYILSIQPSDNGRALTVPG</sequence>